<comment type="caution">
    <text evidence="6">The sequence shown here is derived from an EMBL/GenBank/DDBJ whole genome shotgun (WGS) entry which is preliminary data.</text>
</comment>
<evidence type="ECO:0000259" key="5">
    <source>
        <dbReference type="PROSITE" id="PS51858"/>
    </source>
</evidence>
<evidence type="ECO:0000256" key="1">
    <source>
        <dbReference type="ARBA" id="ARBA00008140"/>
    </source>
</evidence>
<protein>
    <submittedName>
        <fullName evidence="6">DeSI-like protein</fullName>
    </submittedName>
</protein>
<dbReference type="Proteomes" id="UP001431209">
    <property type="component" value="Unassembled WGS sequence"/>
</dbReference>
<evidence type="ECO:0000256" key="3">
    <source>
        <dbReference type="ARBA" id="ARBA00022801"/>
    </source>
</evidence>
<dbReference type="Gene3D" id="3.90.1720.30">
    <property type="entry name" value="PPPDE domains"/>
    <property type="match status" value="1"/>
</dbReference>
<dbReference type="InterPro" id="IPR042266">
    <property type="entry name" value="PPPDE_sf"/>
</dbReference>
<evidence type="ECO:0000313" key="6">
    <source>
        <dbReference type="EMBL" id="KAL0477783.1"/>
    </source>
</evidence>
<evidence type="ECO:0000313" key="7">
    <source>
        <dbReference type="Proteomes" id="UP001431209"/>
    </source>
</evidence>
<comment type="similarity">
    <text evidence="1">Belongs to the DeSI family.</text>
</comment>
<name>A0AAW2YKA8_9EUKA</name>
<dbReference type="GO" id="GO:0016579">
    <property type="term" value="P:protein deubiquitination"/>
    <property type="evidence" value="ECO:0007669"/>
    <property type="project" value="TreeGrafter"/>
</dbReference>
<keyword evidence="3" id="KW-0378">Hydrolase</keyword>
<proteinExistence type="inferred from homology"/>
<keyword evidence="7" id="KW-1185">Reference proteome</keyword>
<dbReference type="InterPro" id="IPR008580">
    <property type="entry name" value="PPPDE_dom"/>
</dbReference>
<reference evidence="6 7" key="1">
    <citation type="submission" date="2024-03" db="EMBL/GenBank/DDBJ databases">
        <title>The Acrasis kona genome and developmental transcriptomes reveal deep origins of eukaryotic multicellular pathways.</title>
        <authorList>
            <person name="Sheikh S."/>
            <person name="Fu C.-J."/>
            <person name="Brown M.W."/>
            <person name="Baldauf S.L."/>
        </authorList>
    </citation>
    <scope>NUCLEOTIDE SEQUENCE [LARGE SCALE GENOMIC DNA]</scope>
    <source>
        <strain evidence="6 7">ATCC MYA-3509</strain>
    </source>
</reference>
<accession>A0AAW2YKA8</accession>
<dbReference type="PANTHER" id="PTHR12378">
    <property type="entry name" value="DESUMOYLATING ISOPEPTIDASE"/>
    <property type="match status" value="1"/>
</dbReference>
<evidence type="ECO:0000256" key="4">
    <source>
        <dbReference type="SAM" id="MobiDB-lite"/>
    </source>
</evidence>
<evidence type="ECO:0000256" key="2">
    <source>
        <dbReference type="ARBA" id="ARBA00022670"/>
    </source>
</evidence>
<dbReference type="GO" id="GO:0006508">
    <property type="term" value="P:proteolysis"/>
    <property type="evidence" value="ECO:0007669"/>
    <property type="project" value="UniProtKB-KW"/>
</dbReference>
<sequence>MPKTNVILNVYDLNPNNNMTHAFGMGIYHSGLEVHGTEYTFGDGGAFSHDPRKAEGGAAFRESVILGETDLTSTQVKDIVYGLSKEFIKYHLTDKNCNHYSKELSIRILKKDVFPNWVNRMAWWGSKLGIAPGMETPSGPGAPSAQEPVNNFSAFQGGGRTLSGNAVQKEEEKSGGGFFGWFRGSEAPKTVTTTTTTTTTVMVPTDDRARREQILKATQARLAQQK</sequence>
<dbReference type="PROSITE" id="PS51858">
    <property type="entry name" value="PPPDE"/>
    <property type="match status" value="1"/>
</dbReference>
<dbReference type="Pfam" id="PF05903">
    <property type="entry name" value="Peptidase_C97"/>
    <property type="match status" value="1"/>
</dbReference>
<feature type="region of interest" description="Disordered" evidence="4">
    <location>
        <begin position="136"/>
        <end position="169"/>
    </location>
</feature>
<dbReference type="GO" id="GO:0101005">
    <property type="term" value="F:deubiquitinase activity"/>
    <property type="evidence" value="ECO:0007669"/>
    <property type="project" value="TreeGrafter"/>
</dbReference>
<feature type="domain" description="PPPDE" evidence="5">
    <location>
        <begin position="4"/>
        <end position="129"/>
    </location>
</feature>
<organism evidence="6 7">
    <name type="scientific">Acrasis kona</name>
    <dbReference type="NCBI Taxonomy" id="1008807"/>
    <lineage>
        <taxon>Eukaryota</taxon>
        <taxon>Discoba</taxon>
        <taxon>Heterolobosea</taxon>
        <taxon>Tetramitia</taxon>
        <taxon>Eutetramitia</taxon>
        <taxon>Acrasidae</taxon>
        <taxon>Acrasis</taxon>
    </lineage>
</organism>
<dbReference type="SMART" id="SM01179">
    <property type="entry name" value="DUF862"/>
    <property type="match status" value="1"/>
</dbReference>
<keyword evidence="2" id="KW-0645">Protease</keyword>
<dbReference type="PANTHER" id="PTHR12378:SF80">
    <property type="entry name" value="IP06716P-RELATED"/>
    <property type="match status" value="1"/>
</dbReference>
<dbReference type="EMBL" id="JAOPGA020000237">
    <property type="protein sequence ID" value="KAL0477783.1"/>
    <property type="molecule type" value="Genomic_DNA"/>
</dbReference>
<dbReference type="AlphaFoldDB" id="A0AAW2YKA8"/>
<gene>
    <name evidence="6" type="ORF">AKO1_005233</name>
</gene>